<name>A3IIF4_9CHRO</name>
<dbReference type="EMBL" id="AAXW01000002">
    <property type="protein sequence ID" value="EAZ93586.1"/>
    <property type="molecule type" value="Genomic_DNA"/>
</dbReference>
<gene>
    <name evidence="1" type="ORF">CY0110_17362</name>
</gene>
<accession>A3IIF4</accession>
<comment type="caution">
    <text evidence="1">The sequence shown here is derived from an EMBL/GenBank/DDBJ whole genome shotgun (WGS) entry which is preliminary data.</text>
</comment>
<proteinExistence type="predicted"/>
<protein>
    <submittedName>
        <fullName evidence="1">Uncharacterized protein</fullName>
    </submittedName>
</protein>
<evidence type="ECO:0000313" key="2">
    <source>
        <dbReference type="Proteomes" id="UP000003781"/>
    </source>
</evidence>
<sequence length="21" mass="2246">MGSNLHIPDGIRLSGFFAILS</sequence>
<keyword evidence="2" id="KW-1185">Reference proteome</keyword>
<reference evidence="1 2" key="1">
    <citation type="submission" date="2007-03" db="EMBL/GenBank/DDBJ databases">
        <authorList>
            <person name="Stal L."/>
            <person name="Ferriera S."/>
            <person name="Johnson J."/>
            <person name="Kravitz S."/>
            <person name="Beeson K."/>
            <person name="Sutton G."/>
            <person name="Rogers Y.-H."/>
            <person name="Friedman R."/>
            <person name="Frazier M."/>
            <person name="Venter J.C."/>
        </authorList>
    </citation>
    <scope>NUCLEOTIDE SEQUENCE [LARGE SCALE GENOMIC DNA]</scope>
    <source>
        <strain evidence="1 2">CCY0110</strain>
    </source>
</reference>
<organism evidence="1 2">
    <name type="scientific">Crocosphaera chwakensis CCY0110</name>
    <dbReference type="NCBI Taxonomy" id="391612"/>
    <lineage>
        <taxon>Bacteria</taxon>
        <taxon>Bacillati</taxon>
        <taxon>Cyanobacteriota</taxon>
        <taxon>Cyanophyceae</taxon>
        <taxon>Oscillatoriophycideae</taxon>
        <taxon>Chroococcales</taxon>
        <taxon>Aphanothecaceae</taxon>
        <taxon>Crocosphaera</taxon>
        <taxon>Crocosphaera chwakensis</taxon>
    </lineage>
</organism>
<dbReference type="AlphaFoldDB" id="A3IIF4"/>
<evidence type="ECO:0000313" key="1">
    <source>
        <dbReference type="EMBL" id="EAZ93586.1"/>
    </source>
</evidence>
<dbReference type="Proteomes" id="UP000003781">
    <property type="component" value="Unassembled WGS sequence"/>
</dbReference>